<feature type="domain" description="SprT-like" evidence="1">
    <location>
        <begin position="20"/>
        <end position="150"/>
    </location>
</feature>
<evidence type="ECO:0000313" key="3">
    <source>
        <dbReference type="Proteomes" id="UP000317839"/>
    </source>
</evidence>
<dbReference type="Pfam" id="PF10263">
    <property type="entry name" value="SprT-like"/>
    <property type="match status" value="1"/>
</dbReference>
<dbReference type="SMART" id="SM00731">
    <property type="entry name" value="SprT"/>
    <property type="match status" value="1"/>
</dbReference>
<proteinExistence type="predicted"/>
<dbReference type="EMBL" id="VIKR01000006">
    <property type="protein sequence ID" value="TQV71366.1"/>
    <property type="molecule type" value="Genomic_DNA"/>
</dbReference>
<reference evidence="2 3" key="1">
    <citation type="submission" date="2019-06" db="EMBL/GenBank/DDBJ databases">
        <title>Draft genome of Aliikangiella marina GYP-15.</title>
        <authorList>
            <person name="Wang G."/>
        </authorList>
    </citation>
    <scope>NUCLEOTIDE SEQUENCE [LARGE SCALE GENOMIC DNA]</scope>
    <source>
        <strain evidence="2 3">GYP-15</strain>
    </source>
</reference>
<dbReference type="Proteomes" id="UP000317839">
    <property type="component" value="Unassembled WGS sequence"/>
</dbReference>
<gene>
    <name evidence="2" type="ORF">FLL45_19615</name>
</gene>
<keyword evidence="3" id="KW-1185">Reference proteome</keyword>
<comment type="caution">
    <text evidence="2">The sequence shown here is derived from an EMBL/GenBank/DDBJ whole genome shotgun (WGS) entry which is preliminary data.</text>
</comment>
<accession>A0A545T2C5</accession>
<dbReference type="GO" id="GO:0006950">
    <property type="term" value="P:response to stress"/>
    <property type="evidence" value="ECO:0007669"/>
    <property type="project" value="UniProtKB-ARBA"/>
</dbReference>
<sequence length="187" mass="21769">MNSNSINELLAQTKVELLIDSIKARLISEYPFLRNWSVGFDKAKRRAGVCRIHEKRISISLWHIKHNSEAVYTDTILHEFAHAIAYELYQEIGHGPLWKSIAKDIGALPKSVGRFSLPGAPWQLVCCDFINESVERVAPRFRRNSKIKNYYLKGRPETEGNLYFVCSEELALFEERLMEFREISFYQ</sequence>
<evidence type="ECO:0000259" key="1">
    <source>
        <dbReference type="SMART" id="SM00731"/>
    </source>
</evidence>
<dbReference type="RefSeq" id="WP_142943765.1">
    <property type="nucleotide sequence ID" value="NZ_VIKR01000006.1"/>
</dbReference>
<dbReference type="InterPro" id="IPR006640">
    <property type="entry name" value="SprT-like_domain"/>
</dbReference>
<organism evidence="2 3">
    <name type="scientific">Aliikangiella marina</name>
    <dbReference type="NCBI Taxonomy" id="1712262"/>
    <lineage>
        <taxon>Bacteria</taxon>
        <taxon>Pseudomonadati</taxon>
        <taxon>Pseudomonadota</taxon>
        <taxon>Gammaproteobacteria</taxon>
        <taxon>Oceanospirillales</taxon>
        <taxon>Pleioneaceae</taxon>
        <taxon>Aliikangiella</taxon>
    </lineage>
</organism>
<dbReference type="OrthoDB" id="9793623at2"/>
<protein>
    <recommendedName>
        <fullName evidence="1">SprT-like domain-containing protein</fullName>
    </recommendedName>
</protein>
<name>A0A545T2C5_9GAMM</name>
<evidence type="ECO:0000313" key="2">
    <source>
        <dbReference type="EMBL" id="TQV71366.1"/>
    </source>
</evidence>
<dbReference type="AlphaFoldDB" id="A0A545T2C5"/>